<reference evidence="10" key="1">
    <citation type="submission" date="2022-09" db="EMBL/GenBank/DDBJ databases">
        <authorList>
            <person name="Yuan C."/>
            <person name="Ke Z."/>
        </authorList>
    </citation>
    <scope>NUCLEOTIDE SEQUENCE</scope>
    <source>
        <strain evidence="10">LB-8</strain>
    </source>
</reference>
<dbReference type="Gene3D" id="2.10.70.100">
    <property type="match status" value="1"/>
</dbReference>
<dbReference type="EC" id="2.7.13.3" evidence="2"/>
<dbReference type="Gene3D" id="3.30.450.20">
    <property type="entry name" value="PAS domain"/>
    <property type="match status" value="4"/>
</dbReference>
<reference evidence="10" key="2">
    <citation type="submission" date="2023-04" db="EMBL/GenBank/DDBJ databases">
        <title>Paracnuella aquatica gen. nov., sp. nov., a member of the family Chitinophagaceae isolated from a hot spring.</title>
        <authorList>
            <person name="Wang C."/>
        </authorList>
    </citation>
    <scope>NUCLEOTIDE SEQUENCE</scope>
    <source>
        <strain evidence="10">LB-8</strain>
    </source>
</reference>
<comment type="catalytic activity">
    <reaction evidence="1">
        <text>ATP + protein L-histidine = ADP + protein N-phospho-L-histidine.</text>
        <dbReference type="EC" id="2.7.13.3"/>
    </reaction>
</comment>
<dbReference type="CDD" id="cd00082">
    <property type="entry name" value="HisKA"/>
    <property type="match status" value="1"/>
</dbReference>
<evidence type="ECO:0000256" key="6">
    <source>
        <dbReference type="SAM" id="Phobius"/>
    </source>
</evidence>
<evidence type="ECO:0000259" key="9">
    <source>
        <dbReference type="PROSITE" id="PS50113"/>
    </source>
</evidence>
<dbReference type="InterPro" id="IPR052162">
    <property type="entry name" value="Sensor_kinase/Photoreceptor"/>
</dbReference>
<sequence>MKPTTVFSIKKQPLKVLFAVALLLLCSLTFLLIKRISYMNQAANWVNQTNVVRLSLSETLSKLKDVEVDQRGFLLSKDSSFLDNSNMNKERVMKHLDTLRALVSDNPVQLKQADTLNNLVNKRLDLLQTLRANYGNKVAPFGPSLTTDLLTGKQVMDAVKDRLQIMENIEKQLLKQHITTNKHYVFTTPFYAILLTTAALLIILFAIMKLDKQLNLSNQEGQLAGKEAKKAGALLENAEHSAHIASWEWNLATQYIDRSDNLYRLFGYEPGSFKTDTCYVLELMDKEDRDNALQKIEQCRVQGISTCTCQFWATCKNGERRYFQCITWFSKNEKGEEIITGTTQDITEEYLLKQEAKKRAYLTEQVVEHNEDLILVLDTELRVTLFNKSYEKAFGTTRSEVLGKKVTEVFPYIGDVKLSLIKEALEGKETIRQQLGFLKDQRTGEISFIPLRDSQGNFEGMLLIVHDITELKQATELLQDHNIRFEQAEQAGNLGSYRRNVQTGDATISDNLYRLFGVEPGSVTPSLELFFEFLHPEDKLKTIEAVHRNVITGVIAPVRCRIIRKDGAIRYIKASAIPVRNEKGQTVIYGSILDVTEEEMLKQELEQRTALMESIIENTDNLISAVDTDMRYMIWNKTIENTLGLQREDVIGKKLLEVFPEVEKHPNFRLIQQGLKGHPSYRIEYIDNRSGTTAETSHTPLRDNEGKVTGLLIVSHDITERKRAAKILEEVNTELKLKNKQLLQSNEELTSFNYVASHDLQEPLRKIQTFANFLEESEPGLSEQGKNSVKRMQLAAARMRNLIKDLLAFSRVEMESELQELVDLNRVLTAATSSLKNAINEKGATIIAGELPVVQGVAFKLQQLFQNLIGNAMKYCSLGNTPVINITSHKVLAGKDTDLGLQPGTEYHHICFKDNGIGFEQQYADKIFELFQRLHTQNEYPGTGLGLAICKKIVQVHGGHILASSQPGEGSLFEIYLPVAEVMEAV</sequence>
<dbReference type="Pfam" id="PF08447">
    <property type="entry name" value="PAS_3"/>
    <property type="match status" value="2"/>
</dbReference>
<dbReference type="Proteomes" id="UP001155483">
    <property type="component" value="Unassembled WGS sequence"/>
</dbReference>
<dbReference type="Gene3D" id="3.30.565.10">
    <property type="entry name" value="Histidine kinase-like ATPase, C-terminal domain"/>
    <property type="match status" value="1"/>
</dbReference>
<dbReference type="CDD" id="cd00130">
    <property type="entry name" value="PAS"/>
    <property type="match status" value="3"/>
</dbReference>
<dbReference type="InterPro" id="IPR007891">
    <property type="entry name" value="CHASE3"/>
</dbReference>
<name>A0A9X2XVA9_9BACT</name>
<evidence type="ECO:0000259" key="8">
    <source>
        <dbReference type="PROSITE" id="PS50112"/>
    </source>
</evidence>
<dbReference type="Gene3D" id="1.10.287.130">
    <property type="match status" value="1"/>
</dbReference>
<dbReference type="InterPro" id="IPR001610">
    <property type="entry name" value="PAC"/>
</dbReference>
<evidence type="ECO:0000256" key="3">
    <source>
        <dbReference type="ARBA" id="ARBA00022553"/>
    </source>
</evidence>
<dbReference type="CDD" id="cd19410">
    <property type="entry name" value="HK9-like_sensor"/>
    <property type="match status" value="1"/>
</dbReference>
<keyword evidence="6" id="KW-0472">Membrane</keyword>
<dbReference type="SUPFAM" id="SSF55874">
    <property type="entry name" value="ATPase domain of HSP90 chaperone/DNA topoisomerase II/histidine kinase"/>
    <property type="match status" value="1"/>
</dbReference>
<dbReference type="InterPro" id="IPR036097">
    <property type="entry name" value="HisK_dim/P_sf"/>
</dbReference>
<evidence type="ECO:0000256" key="1">
    <source>
        <dbReference type="ARBA" id="ARBA00000085"/>
    </source>
</evidence>
<feature type="domain" description="PAC" evidence="9">
    <location>
        <begin position="556"/>
        <end position="607"/>
    </location>
</feature>
<feature type="transmembrane region" description="Helical" evidence="6">
    <location>
        <begin position="184"/>
        <end position="208"/>
    </location>
</feature>
<dbReference type="PANTHER" id="PTHR43304">
    <property type="entry name" value="PHYTOCHROME-LIKE PROTEIN CPH1"/>
    <property type="match status" value="1"/>
</dbReference>
<keyword evidence="3" id="KW-0597">Phosphoprotein</keyword>
<keyword evidence="6" id="KW-1133">Transmembrane helix</keyword>
<dbReference type="GO" id="GO:0000155">
    <property type="term" value="F:phosphorelay sensor kinase activity"/>
    <property type="evidence" value="ECO:0007669"/>
    <property type="project" value="InterPro"/>
</dbReference>
<dbReference type="PRINTS" id="PR00344">
    <property type="entry name" value="BCTRLSENSOR"/>
</dbReference>
<dbReference type="SMART" id="SM00091">
    <property type="entry name" value="PAS"/>
    <property type="match status" value="4"/>
</dbReference>
<protein>
    <recommendedName>
        <fullName evidence="2">histidine kinase</fullName>
        <ecNumber evidence="2">2.7.13.3</ecNumber>
    </recommendedName>
</protein>
<evidence type="ECO:0000313" key="11">
    <source>
        <dbReference type="Proteomes" id="UP001155483"/>
    </source>
</evidence>
<dbReference type="InterPro" id="IPR035965">
    <property type="entry name" value="PAS-like_dom_sf"/>
</dbReference>
<dbReference type="PROSITE" id="PS50112">
    <property type="entry name" value="PAS"/>
    <property type="match status" value="2"/>
</dbReference>
<dbReference type="AlphaFoldDB" id="A0A9X2XVA9"/>
<feature type="transmembrane region" description="Helical" evidence="6">
    <location>
        <begin position="16"/>
        <end position="33"/>
    </location>
</feature>
<keyword evidence="5" id="KW-0418">Kinase</keyword>
<accession>A0A9X2XVA9</accession>
<evidence type="ECO:0000259" key="7">
    <source>
        <dbReference type="PROSITE" id="PS50109"/>
    </source>
</evidence>
<feature type="domain" description="PAC" evidence="9">
    <location>
        <begin position="679"/>
        <end position="730"/>
    </location>
</feature>
<dbReference type="Pfam" id="PF08448">
    <property type="entry name" value="PAS_4"/>
    <property type="match status" value="2"/>
</dbReference>
<proteinExistence type="predicted"/>
<feature type="domain" description="Histidine kinase" evidence="7">
    <location>
        <begin position="755"/>
        <end position="981"/>
    </location>
</feature>
<dbReference type="InterPro" id="IPR000014">
    <property type="entry name" value="PAS"/>
</dbReference>
<dbReference type="InterPro" id="IPR000700">
    <property type="entry name" value="PAS-assoc_C"/>
</dbReference>
<dbReference type="SMART" id="SM00388">
    <property type="entry name" value="HisKA"/>
    <property type="match status" value="1"/>
</dbReference>
<dbReference type="InterPro" id="IPR013655">
    <property type="entry name" value="PAS_fold_3"/>
</dbReference>
<dbReference type="InterPro" id="IPR003594">
    <property type="entry name" value="HATPase_dom"/>
</dbReference>
<gene>
    <name evidence="10" type="ORF">OCK74_12675</name>
</gene>
<dbReference type="SUPFAM" id="SSF47384">
    <property type="entry name" value="Homodimeric domain of signal transducing histidine kinase"/>
    <property type="match status" value="1"/>
</dbReference>
<dbReference type="PANTHER" id="PTHR43304:SF1">
    <property type="entry name" value="PAC DOMAIN-CONTAINING PROTEIN"/>
    <property type="match status" value="1"/>
</dbReference>
<dbReference type="InterPro" id="IPR003661">
    <property type="entry name" value="HisK_dim/P_dom"/>
</dbReference>
<evidence type="ECO:0000256" key="5">
    <source>
        <dbReference type="ARBA" id="ARBA00022777"/>
    </source>
</evidence>
<evidence type="ECO:0000256" key="4">
    <source>
        <dbReference type="ARBA" id="ARBA00022679"/>
    </source>
</evidence>
<dbReference type="SMART" id="SM00387">
    <property type="entry name" value="HATPase_c"/>
    <property type="match status" value="1"/>
</dbReference>
<dbReference type="NCBIfam" id="TIGR00229">
    <property type="entry name" value="sensory_box"/>
    <property type="match status" value="4"/>
</dbReference>
<feature type="domain" description="PAS" evidence="8">
    <location>
        <begin position="608"/>
        <end position="678"/>
    </location>
</feature>
<keyword evidence="11" id="KW-1185">Reference proteome</keyword>
<dbReference type="PROSITE" id="PS50109">
    <property type="entry name" value="HIS_KIN"/>
    <property type="match status" value="1"/>
</dbReference>
<dbReference type="InterPro" id="IPR005467">
    <property type="entry name" value="His_kinase_dom"/>
</dbReference>
<evidence type="ECO:0000256" key="2">
    <source>
        <dbReference type="ARBA" id="ARBA00012438"/>
    </source>
</evidence>
<feature type="domain" description="PAC" evidence="9">
    <location>
        <begin position="429"/>
        <end position="480"/>
    </location>
</feature>
<dbReference type="Pfam" id="PF02518">
    <property type="entry name" value="HATPase_c"/>
    <property type="match status" value="1"/>
</dbReference>
<dbReference type="SUPFAM" id="SSF55785">
    <property type="entry name" value="PYP-like sensor domain (PAS domain)"/>
    <property type="match status" value="4"/>
</dbReference>
<dbReference type="InterPro" id="IPR004358">
    <property type="entry name" value="Sig_transdc_His_kin-like_C"/>
</dbReference>
<dbReference type="InterPro" id="IPR013656">
    <property type="entry name" value="PAS_4"/>
</dbReference>
<dbReference type="EMBL" id="JAOTIF010000008">
    <property type="protein sequence ID" value="MCU7549979.1"/>
    <property type="molecule type" value="Genomic_DNA"/>
</dbReference>
<dbReference type="RefSeq" id="WP_279297418.1">
    <property type="nucleotide sequence ID" value="NZ_JAOTIF010000008.1"/>
</dbReference>
<feature type="domain" description="PAS" evidence="8">
    <location>
        <begin position="359"/>
        <end position="426"/>
    </location>
</feature>
<comment type="caution">
    <text evidence="10">The sequence shown here is derived from an EMBL/GenBank/DDBJ whole genome shotgun (WGS) entry which is preliminary data.</text>
</comment>
<dbReference type="SMART" id="SM00086">
    <property type="entry name" value="PAC"/>
    <property type="match status" value="3"/>
</dbReference>
<dbReference type="PROSITE" id="PS50113">
    <property type="entry name" value="PAC"/>
    <property type="match status" value="3"/>
</dbReference>
<dbReference type="Pfam" id="PF00512">
    <property type="entry name" value="HisKA"/>
    <property type="match status" value="1"/>
</dbReference>
<dbReference type="InterPro" id="IPR036890">
    <property type="entry name" value="HATPase_C_sf"/>
</dbReference>
<organism evidence="10 11">
    <name type="scientific">Paraflavisolibacter caeni</name>
    <dbReference type="NCBI Taxonomy" id="2982496"/>
    <lineage>
        <taxon>Bacteria</taxon>
        <taxon>Pseudomonadati</taxon>
        <taxon>Bacteroidota</taxon>
        <taxon>Chitinophagia</taxon>
        <taxon>Chitinophagales</taxon>
        <taxon>Chitinophagaceae</taxon>
        <taxon>Paraflavisolibacter</taxon>
    </lineage>
</organism>
<evidence type="ECO:0000313" key="10">
    <source>
        <dbReference type="EMBL" id="MCU7549979.1"/>
    </source>
</evidence>
<keyword evidence="4" id="KW-0808">Transferase</keyword>
<keyword evidence="6" id="KW-0812">Transmembrane</keyword>
<dbReference type="Pfam" id="PF05227">
    <property type="entry name" value="CHASE3"/>
    <property type="match status" value="1"/>
</dbReference>